<dbReference type="PANTHER" id="PTHR37299:SF1">
    <property type="entry name" value="STAGE 0 SPORULATION PROTEIN A HOMOLOG"/>
    <property type="match status" value="1"/>
</dbReference>
<name>A0A6L6UCL3_9FLAO</name>
<evidence type="ECO:0000256" key="1">
    <source>
        <dbReference type="PROSITE-ProRule" id="PRU00169"/>
    </source>
</evidence>
<dbReference type="RefSeq" id="WP_157363525.1">
    <property type="nucleotide sequence ID" value="NZ_WOWS01000003.1"/>
</dbReference>
<evidence type="ECO:0000313" key="4">
    <source>
        <dbReference type="EMBL" id="MUU78637.1"/>
    </source>
</evidence>
<dbReference type="Pfam" id="PF04397">
    <property type="entry name" value="LytTR"/>
    <property type="match status" value="1"/>
</dbReference>
<dbReference type="GO" id="GO:0000156">
    <property type="term" value="F:phosphorelay response regulator activity"/>
    <property type="evidence" value="ECO:0007669"/>
    <property type="project" value="InterPro"/>
</dbReference>
<organism evidence="4 5">
    <name type="scientific">Winogradskyella endarachnes</name>
    <dbReference type="NCBI Taxonomy" id="2681965"/>
    <lineage>
        <taxon>Bacteria</taxon>
        <taxon>Pseudomonadati</taxon>
        <taxon>Bacteroidota</taxon>
        <taxon>Flavobacteriia</taxon>
        <taxon>Flavobacteriales</taxon>
        <taxon>Flavobacteriaceae</taxon>
        <taxon>Winogradskyella</taxon>
    </lineage>
</organism>
<dbReference type="Gene3D" id="2.40.50.1020">
    <property type="entry name" value="LytTr DNA-binding domain"/>
    <property type="match status" value="1"/>
</dbReference>
<sequence>MKILIIEDEIKTAQLLYNYALELRPDAEVLPFVHKIDESIKVLTKQSDIDIIFMDIQLADGSCFEIFKEVQVNCPVIFCTAYDEYALKAFDANGIAYILKPFDEKAIAKALNKYDQFSKKNDLEVSVLMKLKNIIANDSVSKQVKSFLVFHRNRYLPIELDHIAYFYIRNELTYIYTYDEKSYSIDLTLNTIEDQVSQNIFFRANRQFLIHHKAVKEIENYFARKLLVTLKVATPERIIVSKAKATKFIQWMQSS</sequence>
<feature type="domain" description="HTH LytTR-type" evidence="3">
    <location>
        <begin position="147"/>
        <end position="254"/>
    </location>
</feature>
<dbReference type="PANTHER" id="PTHR37299">
    <property type="entry name" value="TRANSCRIPTIONAL REGULATOR-RELATED"/>
    <property type="match status" value="1"/>
</dbReference>
<dbReference type="SMART" id="SM00448">
    <property type="entry name" value="REC"/>
    <property type="match status" value="1"/>
</dbReference>
<dbReference type="AlphaFoldDB" id="A0A6L6UCL3"/>
<evidence type="ECO:0000259" key="2">
    <source>
        <dbReference type="PROSITE" id="PS50110"/>
    </source>
</evidence>
<keyword evidence="1" id="KW-0597">Phosphoprotein</keyword>
<gene>
    <name evidence="4" type="ORF">GN138_09290</name>
</gene>
<feature type="domain" description="Response regulatory" evidence="2">
    <location>
        <begin position="2"/>
        <end position="115"/>
    </location>
</feature>
<dbReference type="EMBL" id="WOWS01000003">
    <property type="protein sequence ID" value="MUU78637.1"/>
    <property type="molecule type" value="Genomic_DNA"/>
</dbReference>
<dbReference type="InterPro" id="IPR011006">
    <property type="entry name" value="CheY-like_superfamily"/>
</dbReference>
<dbReference type="SMART" id="SM00850">
    <property type="entry name" value="LytTR"/>
    <property type="match status" value="1"/>
</dbReference>
<dbReference type="SUPFAM" id="SSF52172">
    <property type="entry name" value="CheY-like"/>
    <property type="match status" value="1"/>
</dbReference>
<keyword evidence="5" id="KW-1185">Reference proteome</keyword>
<dbReference type="PROSITE" id="PS50110">
    <property type="entry name" value="RESPONSE_REGULATORY"/>
    <property type="match status" value="1"/>
</dbReference>
<dbReference type="Pfam" id="PF00072">
    <property type="entry name" value="Response_reg"/>
    <property type="match status" value="1"/>
</dbReference>
<comment type="caution">
    <text evidence="4">The sequence shown here is derived from an EMBL/GenBank/DDBJ whole genome shotgun (WGS) entry which is preliminary data.</text>
</comment>
<protein>
    <submittedName>
        <fullName evidence="4">Response regulator</fullName>
    </submittedName>
</protein>
<proteinExistence type="predicted"/>
<accession>A0A6L6UCL3</accession>
<dbReference type="Gene3D" id="3.40.50.2300">
    <property type="match status" value="1"/>
</dbReference>
<dbReference type="InterPro" id="IPR007492">
    <property type="entry name" value="LytTR_DNA-bd_dom"/>
</dbReference>
<dbReference type="InterPro" id="IPR046947">
    <property type="entry name" value="LytR-like"/>
</dbReference>
<dbReference type="PROSITE" id="PS50930">
    <property type="entry name" value="HTH_LYTTR"/>
    <property type="match status" value="1"/>
</dbReference>
<dbReference type="Proteomes" id="UP000478208">
    <property type="component" value="Unassembled WGS sequence"/>
</dbReference>
<evidence type="ECO:0000259" key="3">
    <source>
        <dbReference type="PROSITE" id="PS50930"/>
    </source>
</evidence>
<dbReference type="InterPro" id="IPR001789">
    <property type="entry name" value="Sig_transdc_resp-reg_receiver"/>
</dbReference>
<feature type="modified residue" description="4-aspartylphosphate" evidence="1">
    <location>
        <position position="55"/>
    </location>
</feature>
<evidence type="ECO:0000313" key="5">
    <source>
        <dbReference type="Proteomes" id="UP000478208"/>
    </source>
</evidence>
<dbReference type="GO" id="GO:0003677">
    <property type="term" value="F:DNA binding"/>
    <property type="evidence" value="ECO:0007669"/>
    <property type="project" value="InterPro"/>
</dbReference>
<reference evidence="4 5" key="1">
    <citation type="submission" date="2019-12" db="EMBL/GenBank/DDBJ databases">
        <authorList>
            <person name="Li J."/>
        </authorList>
    </citation>
    <scope>NUCLEOTIDE SEQUENCE [LARGE SCALE GENOMIC DNA]</scope>
    <source>
        <strain evidence="4 5">HL2-2</strain>
    </source>
</reference>